<keyword evidence="1" id="KW-1133">Transmembrane helix</keyword>
<name>A0A0D8XY09_DICVI</name>
<gene>
    <name evidence="2" type="ORF">DICVIV_06685</name>
</gene>
<reference evidence="2 3" key="1">
    <citation type="submission" date="2013-11" db="EMBL/GenBank/DDBJ databases">
        <title>Draft genome of the bovine lungworm Dictyocaulus viviparus.</title>
        <authorList>
            <person name="Mitreva M."/>
        </authorList>
    </citation>
    <scope>NUCLEOTIDE SEQUENCE [LARGE SCALE GENOMIC DNA]</scope>
    <source>
        <strain evidence="2 3">HannoverDv2000</strain>
    </source>
</reference>
<dbReference type="EMBL" id="KN716316">
    <property type="protein sequence ID" value="KJH47231.1"/>
    <property type="molecule type" value="Genomic_DNA"/>
</dbReference>
<keyword evidence="3" id="KW-1185">Reference proteome</keyword>
<dbReference type="OrthoDB" id="5868253at2759"/>
<dbReference type="InterPro" id="IPR019426">
    <property type="entry name" value="7TM_GPCR_serpentine_rcpt_Srv"/>
</dbReference>
<feature type="transmembrane region" description="Helical" evidence="1">
    <location>
        <begin position="48"/>
        <end position="71"/>
    </location>
</feature>
<proteinExistence type="predicted"/>
<accession>A0A0D8XY09</accession>
<protein>
    <submittedName>
        <fullName evidence="2">Uncharacterized protein</fullName>
    </submittedName>
</protein>
<dbReference type="Proteomes" id="UP000053766">
    <property type="component" value="Unassembled WGS sequence"/>
</dbReference>
<evidence type="ECO:0000256" key="1">
    <source>
        <dbReference type="SAM" id="Phobius"/>
    </source>
</evidence>
<reference evidence="3" key="2">
    <citation type="journal article" date="2016" name="Sci. Rep.">
        <title>Dictyocaulus viviparus genome, variome and transcriptome elucidate lungworm biology and support future intervention.</title>
        <authorList>
            <person name="McNulty S.N."/>
            <person name="Strube C."/>
            <person name="Rosa B.A."/>
            <person name="Martin J.C."/>
            <person name="Tyagi R."/>
            <person name="Choi Y.J."/>
            <person name="Wang Q."/>
            <person name="Hallsworth Pepin K."/>
            <person name="Zhang X."/>
            <person name="Ozersky P."/>
            <person name="Wilson R.K."/>
            <person name="Sternberg P.W."/>
            <person name="Gasser R.B."/>
            <person name="Mitreva M."/>
        </authorList>
    </citation>
    <scope>NUCLEOTIDE SEQUENCE [LARGE SCALE GENOMIC DNA]</scope>
    <source>
        <strain evidence="3">HannoverDv2000</strain>
    </source>
</reference>
<dbReference type="Pfam" id="PF10323">
    <property type="entry name" value="7TM_GPCR_Srv"/>
    <property type="match status" value="1"/>
</dbReference>
<evidence type="ECO:0000313" key="3">
    <source>
        <dbReference type="Proteomes" id="UP000053766"/>
    </source>
</evidence>
<organism evidence="2 3">
    <name type="scientific">Dictyocaulus viviparus</name>
    <name type="common">Bovine lungworm</name>
    <dbReference type="NCBI Taxonomy" id="29172"/>
    <lineage>
        <taxon>Eukaryota</taxon>
        <taxon>Metazoa</taxon>
        <taxon>Ecdysozoa</taxon>
        <taxon>Nematoda</taxon>
        <taxon>Chromadorea</taxon>
        <taxon>Rhabditida</taxon>
        <taxon>Rhabditina</taxon>
        <taxon>Rhabditomorpha</taxon>
        <taxon>Strongyloidea</taxon>
        <taxon>Metastrongylidae</taxon>
        <taxon>Dictyocaulus</taxon>
    </lineage>
</organism>
<keyword evidence="1" id="KW-0812">Transmembrane</keyword>
<sequence length="121" mass="13538">MMLATSMTASFTCVTFILCSFCYGTILKFLLNNKHNSSMAIKTEYRLYIQILGLFVAFALIFVYFVVMFFLSIRSDRHVAVCHAPIAIVAHRYGNGNGYGSGNGYGYGKKFGILFTAKENK</sequence>
<evidence type="ECO:0000313" key="2">
    <source>
        <dbReference type="EMBL" id="KJH47231.1"/>
    </source>
</evidence>
<keyword evidence="1" id="KW-0472">Membrane</keyword>
<dbReference type="AlphaFoldDB" id="A0A0D8XY09"/>